<keyword evidence="4 8" id="KW-0812">Transmembrane</keyword>
<dbReference type="PANTHER" id="PTHR30614">
    <property type="entry name" value="MEMBRANE COMPONENT OF AMINO ACID ABC TRANSPORTER"/>
    <property type="match status" value="1"/>
</dbReference>
<feature type="domain" description="ABC transmembrane type-1" evidence="9">
    <location>
        <begin position="8"/>
        <end position="196"/>
    </location>
</feature>
<dbReference type="CDD" id="cd06261">
    <property type="entry name" value="TM_PBP2"/>
    <property type="match status" value="1"/>
</dbReference>
<dbReference type="InterPro" id="IPR035906">
    <property type="entry name" value="MetI-like_sf"/>
</dbReference>
<name>A0A7J3SK74_9CREN</name>
<feature type="transmembrane region" description="Helical" evidence="8">
    <location>
        <begin position="175"/>
        <end position="196"/>
    </location>
</feature>
<evidence type="ECO:0000256" key="4">
    <source>
        <dbReference type="ARBA" id="ARBA00022692"/>
    </source>
</evidence>
<evidence type="ECO:0000256" key="5">
    <source>
        <dbReference type="ARBA" id="ARBA00022970"/>
    </source>
</evidence>
<dbReference type="InterPro" id="IPR043429">
    <property type="entry name" value="ArtM/GltK/GlnP/TcyL/YhdX-like"/>
</dbReference>
<keyword evidence="7 8" id="KW-0472">Membrane</keyword>
<keyword evidence="2 8" id="KW-0813">Transport</keyword>
<evidence type="ECO:0000256" key="2">
    <source>
        <dbReference type="ARBA" id="ARBA00022448"/>
    </source>
</evidence>
<dbReference type="Gene3D" id="1.10.3720.10">
    <property type="entry name" value="MetI-like"/>
    <property type="match status" value="1"/>
</dbReference>
<evidence type="ECO:0000256" key="8">
    <source>
        <dbReference type="RuleBase" id="RU363032"/>
    </source>
</evidence>
<dbReference type="SUPFAM" id="SSF161098">
    <property type="entry name" value="MetI-like"/>
    <property type="match status" value="1"/>
</dbReference>
<evidence type="ECO:0000256" key="7">
    <source>
        <dbReference type="ARBA" id="ARBA00023136"/>
    </source>
</evidence>
<dbReference type="Pfam" id="PF00528">
    <property type="entry name" value="BPD_transp_1"/>
    <property type="match status" value="1"/>
</dbReference>
<dbReference type="AlphaFoldDB" id="A0A7J3SK74"/>
<keyword evidence="5" id="KW-0029">Amino-acid transport</keyword>
<feature type="transmembrane region" description="Helical" evidence="8">
    <location>
        <begin position="72"/>
        <end position="91"/>
    </location>
</feature>
<reference evidence="10" key="1">
    <citation type="journal article" date="2020" name="mSystems">
        <title>Genome- and Community-Level Interaction Insights into Carbon Utilization and Element Cycling Functions of Hydrothermarchaeota in Hydrothermal Sediment.</title>
        <authorList>
            <person name="Zhou Z."/>
            <person name="Liu Y."/>
            <person name="Xu W."/>
            <person name="Pan J."/>
            <person name="Luo Z.H."/>
            <person name="Li M."/>
        </authorList>
    </citation>
    <scope>NUCLEOTIDE SEQUENCE [LARGE SCALE GENOMIC DNA]</scope>
    <source>
        <strain evidence="10">SpSt-885</strain>
    </source>
</reference>
<feature type="transmembrane region" description="Helical" evidence="8">
    <location>
        <begin position="43"/>
        <end position="66"/>
    </location>
</feature>
<proteinExistence type="inferred from homology"/>
<evidence type="ECO:0000313" key="10">
    <source>
        <dbReference type="EMBL" id="HGZ59662.1"/>
    </source>
</evidence>
<evidence type="ECO:0000259" key="9">
    <source>
        <dbReference type="PROSITE" id="PS50928"/>
    </source>
</evidence>
<dbReference type="GO" id="GO:0043190">
    <property type="term" value="C:ATP-binding cassette (ABC) transporter complex"/>
    <property type="evidence" value="ECO:0007669"/>
    <property type="project" value="InterPro"/>
</dbReference>
<protein>
    <submittedName>
        <fullName evidence="10">Amino acid ABC transporter permease</fullName>
    </submittedName>
</protein>
<dbReference type="PROSITE" id="PS50928">
    <property type="entry name" value="ABC_TM1"/>
    <property type="match status" value="1"/>
</dbReference>
<keyword evidence="6 8" id="KW-1133">Transmembrane helix</keyword>
<comment type="caution">
    <text evidence="10">The sequence shown here is derived from an EMBL/GenBank/DDBJ whole genome shotgun (WGS) entry which is preliminary data.</text>
</comment>
<dbReference type="InterPro" id="IPR000515">
    <property type="entry name" value="MetI-like"/>
</dbReference>
<evidence type="ECO:0000256" key="6">
    <source>
        <dbReference type="ARBA" id="ARBA00022989"/>
    </source>
</evidence>
<dbReference type="GO" id="GO:0006865">
    <property type="term" value="P:amino acid transport"/>
    <property type="evidence" value="ECO:0007669"/>
    <property type="project" value="UniProtKB-KW"/>
</dbReference>
<comment type="subcellular location">
    <subcellularLocation>
        <location evidence="1 8">Cell membrane</location>
        <topology evidence="1 8">Multi-pass membrane protein</topology>
    </subcellularLocation>
</comment>
<evidence type="ECO:0000256" key="3">
    <source>
        <dbReference type="ARBA" id="ARBA00022475"/>
    </source>
</evidence>
<dbReference type="EMBL" id="DTLS01000018">
    <property type="protein sequence ID" value="HGZ59662.1"/>
    <property type="molecule type" value="Genomic_DNA"/>
</dbReference>
<comment type="similarity">
    <text evidence="8">Belongs to the binding-protein-dependent transport system permease family.</text>
</comment>
<dbReference type="GO" id="GO:0022857">
    <property type="term" value="F:transmembrane transporter activity"/>
    <property type="evidence" value="ECO:0007669"/>
    <property type="project" value="InterPro"/>
</dbReference>
<gene>
    <name evidence="10" type="ORF">ENW83_00415</name>
</gene>
<accession>A0A7J3SK74</accession>
<organism evidence="10">
    <name type="scientific">Fervidicoccus fontis</name>
    <dbReference type="NCBI Taxonomy" id="683846"/>
    <lineage>
        <taxon>Archaea</taxon>
        <taxon>Thermoproteota</taxon>
        <taxon>Thermoprotei</taxon>
        <taxon>Fervidicoccales</taxon>
        <taxon>Fervidicoccaceae</taxon>
        <taxon>Fervidicoccus</taxon>
    </lineage>
</organism>
<sequence length="213" mass="23410">MHTLAKGILVTLEILAISMPISVLLGIALGTARVYGNVIIRGIASAIVIAFRGFPVLVTLLLIFFGLSDFGIYVPPFWTAVIGFILCSGSYQSEYVRGAIRSIDIGQSLAARSIGMTKFQEVLYIILPQAVRRAFLGITNELIYLVQYSSLAFVVGVPEMFAVTKTFNSLYFRPVETFTTLAVVYLVMISVLVVFFRGIERRLAIPGIEITTK</sequence>
<feature type="transmembrane region" description="Helical" evidence="8">
    <location>
        <begin position="142"/>
        <end position="163"/>
    </location>
</feature>
<dbReference type="PANTHER" id="PTHR30614:SF0">
    <property type="entry name" value="L-CYSTINE TRANSPORT SYSTEM PERMEASE PROTEIN TCYL"/>
    <property type="match status" value="1"/>
</dbReference>
<dbReference type="InterPro" id="IPR010065">
    <property type="entry name" value="AA_ABC_transptr_permease_3TM"/>
</dbReference>
<dbReference type="NCBIfam" id="TIGR01726">
    <property type="entry name" value="HEQRo_perm_3TM"/>
    <property type="match status" value="1"/>
</dbReference>
<evidence type="ECO:0000256" key="1">
    <source>
        <dbReference type="ARBA" id="ARBA00004651"/>
    </source>
</evidence>
<keyword evidence="3" id="KW-1003">Cell membrane</keyword>
<feature type="transmembrane region" description="Helical" evidence="8">
    <location>
        <begin position="12"/>
        <end position="31"/>
    </location>
</feature>